<dbReference type="SUPFAM" id="SSF47413">
    <property type="entry name" value="lambda repressor-like DNA-binding domains"/>
    <property type="match status" value="1"/>
</dbReference>
<evidence type="ECO:0000256" key="2">
    <source>
        <dbReference type="ARBA" id="ARBA00023125"/>
    </source>
</evidence>
<dbReference type="InterPro" id="IPR000843">
    <property type="entry name" value="HTH_LacI"/>
</dbReference>
<dbReference type="Gene3D" id="3.40.50.2300">
    <property type="match status" value="2"/>
</dbReference>
<comment type="caution">
    <text evidence="6">The sequence shown here is derived from an EMBL/GenBank/DDBJ whole genome shotgun (WGS) entry which is preliminary data.</text>
</comment>
<proteinExistence type="predicted"/>
<dbReference type="PROSITE" id="PS50932">
    <property type="entry name" value="HTH_LACI_2"/>
    <property type="match status" value="1"/>
</dbReference>
<dbReference type="Pfam" id="PF00356">
    <property type="entry name" value="LacI"/>
    <property type="match status" value="1"/>
</dbReference>
<evidence type="ECO:0000256" key="1">
    <source>
        <dbReference type="ARBA" id="ARBA00023015"/>
    </source>
</evidence>
<evidence type="ECO:0000259" key="5">
    <source>
        <dbReference type="PROSITE" id="PS50943"/>
    </source>
</evidence>
<dbReference type="SUPFAM" id="SSF53822">
    <property type="entry name" value="Periplasmic binding protein-like I"/>
    <property type="match status" value="1"/>
</dbReference>
<dbReference type="EMBL" id="AZDO01000033">
    <property type="protein sequence ID" value="KRK96824.1"/>
    <property type="molecule type" value="Genomic_DNA"/>
</dbReference>
<keyword evidence="2" id="KW-0238">DNA-binding</keyword>
<dbReference type="PROSITE" id="PS00356">
    <property type="entry name" value="HTH_LACI_1"/>
    <property type="match status" value="1"/>
</dbReference>
<dbReference type="PROSITE" id="PS50943">
    <property type="entry name" value="HTH_CROC1"/>
    <property type="match status" value="1"/>
</dbReference>
<name>A0ABR5P803_9LACO</name>
<dbReference type="PANTHER" id="PTHR30146:SF109">
    <property type="entry name" value="HTH-TYPE TRANSCRIPTIONAL REGULATOR GALS"/>
    <property type="match status" value="1"/>
</dbReference>
<dbReference type="InterPro" id="IPR046335">
    <property type="entry name" value="LacI/GalR-like_sensor"/>
</dbReference>
<dbReference type="InterPro" id="IPR010982">
    <property type="entry name" value="Lambda_DNA-bd_dom_sf"/>
</dbReference>
<dbReference type="InterPro" id="IPR001387">
    <property type="entry name" value="Cro/C1-type_HTH"/>
</dbReference>
<evidence type="ECO:0000256" key="3">
    <source>
        <dbReference type="ARBA" id="ARBA00023163"/>
    </source>
</evidence>
<keyword evidence="7" id="KW-1185">Reference proteome</keyword>
<dbReference type="InterPro" id="IPR028082">
    <property type="entry name" value="Peripla_BP_I"/>
</dbReference>
<feature type="domain" description="HTH cro/C1-type" evidence="5">
    <location>
        <begin position="5"/>
        <end position="48"/>
    </location>
</feature>
<reference evidence="6 7" key="1">
    <citation type="journal article" date="2015" name="Genome Announc.">
        <title>Expanding the biotechnology potential of lactobacilli through comparative genomics of 213 strains and associated genera.</title>
        <authorList>
            <person name="Sun Z."/>
            <person name="Harris H.M."/>
            <person name="McCann A."/>
            <person name="Guo C."/>
            <person name="Argimon S."/>
            <person name="Zhang W."/>
            <person name="Yang X."/>
            <person name="Jeffery I.B."/>
            <person name="Cooney J.C."/>
            <person name="Kagawa T.F."/>
            <person name="Liu W."/>
            <person name="Song Y."/>
            <person name="Salvetti E."/>
            <person name="Wrobel A."/>
            <person name="Rasinkangas P."/>
            <person name="Parkhill J."/>
            <person name="Rea M.C."/>
            <person name="O'Sullivan O."/>
            <person name="Ritari J."/>
            <person name="Douillard F.P."/>
            <person name="Paul Ross R."/>
            <person name="Yang R."/>
            <person name="Briner A.E."/>
            <person name="Felis G.E."/>
            <person name="de Vos W.M."/>
            <person name="Barrangou R."/>
            <person name="Klaenhammer T.R."/>
            <person name="Caufield P.W."/>
            <person name="Cui Y."/>
            <person name="Zhang H."/>
            <person name="O'Toole P.W."/>
        </authorList>
    </citation>
    <scope>NUCLEOTIDE SEQUENCE [LARGE SCALE GENOMIC DNA]</scope>
    <source>
        <strain evidence="6 7">JCM 17355</strain>
    </source>
</reference>
<dbReference type="Proteomes" id="UP000051379">
    <property type="component" value="Unassembled WGS sequence"/>
</dbReference>
<feature type="domain" description="HTH lacI-type" evidence="4">
    <location>
        <begin position="4"/>
        <end position="58"/>
    </location>
</feature>
<dbReference type="Pfam" id="PF13377">
    <property type="entry name" value="Peripla_BP_3"/>
    <property type="match status" value="1"/>
</dbReference>
<dbReference type="CDD" id="cd01392">
    <property type="entry name" value="HTH_LacI"/>
    <property type="match status" value="1"/>
</dbReference>
<accession>A0ABR5P803</accession>
<dbReference type="SMART" id="SM00354">
    <property type="entry name" value="HTH_LACI"/>
    <property type="match status" value="1"/>
</dbReference>
<keyword evidence="1" id="KW-0805">Transcription regulation</keyword>
<evidence type="ECO:0000259" key="4">
    <source>
        <dbReference type="PROSITE" id="PS50932"/>
    </source>
</evidence>
<protein>
    <submittedName>
        <fullName evidence="6">Ribose operon repressor</fullName>
    </submittedName>
</protein>
<evidence type="ECO:0000313" key="6">
    <source>
        <dbReference type="EMBL" id="KRK96824.1"/>
    </source>
</evidence>
<dbReference type="Gene3D" id="1.10.260.40">
    <property type="entry name" value="lambda repressor-like DNA-binding domains"/>
    <property type="match status" value="1"/>
</dbReference>
<gene>
    <name evidence="6" type="ORF">FC88_GL002012</name>
</gene>
<organism evidence="6 7">
    <name type="scientific">Companilactobacillus futsaii JCM 17355</name>
    <dbReference type="NCBI Taxonomy" id="1423818"/>
    <lineage>
        <taxon>Bacteria</taxon>
        <taxon>Bacillati</taxon>
        <taxon>Bacillota</taxon>
        <taxon>Bacilli</taxon>
        <taxon>Lactobacillales</taxon>
        <taxon>Lactobacillaceae</taxon>
        <taxon>Companilactobacillus</taxon>
    </lineage>
</organism>
<dbReference type="PANTHER" id="PTHR30146">
    <property type="entry name" value="LACI-RELATED TRANSCRIPTIONAL REPRESSOR"/>
    <property type="match status" value="1"/>
</dbReference>
<sequence>MILSSIEDVAKLVGVSTTTVSRALNNKSYVSKKTKQKIEEAVKELNYVPNKVAKSLSSKRTNIVGVIIPSIIDPIYSEEINTIEKVLKEKGVRILLCLCPRNSHQYELELKNMLNSYIDGIISAVYDFPVTMAEENVPFVQLGGGKVDYSRKVNVITDDYEVGQAAIKLIEKGKHKKVIVQHGPLSLSEEQDRLDAIVYALNGSEVNYELQLVDQDDPYGIEGTQNLFKDFKDFDVVLSRNDQNGYQVVLEAQRRGIMVPSELKVIGYGGSQFLANMNSPMTTISINPSKIGNKVAELTISMLAEDSKKKNQQISVPISIIN</sequence>
<keyword evidence="3" id="KW-0804">Transcription</keyword>
<evidence type="ECO:0000313" key="7">
    <source>
        <dbReference type="Proteomes" id="UP000051379"/>
    </source>
</evidence>